<feature type="compositionally biased region" description="Low complexity" evidence="4">
    <location>
        <begin position="129"/>
        <end position="142"/>
    </location>
</feature>
<dbReference type="SUPFAM" id="SSF52283">
    <property type="entry name" value="Formate/glycerate dehydrogenase catalytic domain-like"/>
    <property type="match status" value="1"/>
</dbReference>
<dbReference type="OrthoDB" id="298012at2759"/>
<dbReference type="InterPro" id="IPR029752">
    <property type="entry name" value="D-isomer_DH_CS1"/>
</dbReference>
<keyword evidence="7" id="KW-1185">Reference proteome</keyword>
<dbReference type="Pfam" id="PF02826">
    <property type="entry name" value="2-Hacid_dh_C"/>
    <property type="match status" value="1"/>
</dbReference>
<dbReference type="SUPFAM" id="SSF51735">
    <property type="entry name" value="NAD(P)-binding Rossmann-fold domains"/>
    <property type="match status" value="1"/>
</dbReference>
<protein>
    <submittedName>
        <fullName evidence="6">D-3-phosphoglycerate dehydrogenase 2</fullName>
    </submittedName>
</protein>
<gene>
    <name evidence="6" type="ORF">B9Z65_3062</name>
</gene>
<dbReference type="PANTHER" id="PTHR42789">
    <property type="entry name" value="D-ISOMER SPECIFIC 2-HYDROXYACID DEHYDROGENASE FAMILY PROTEIN (AFU_ORTHOLOGUE AFUA_6G10090)"/>
    <property type="match status" value="1"/>
</dbReference>
<dbReference type="PROSITE" id="PS00671">
    <property type="entry name" value="D_2_HYDROXYACID_DH_3"/>
    <property type="match status" value="1"/>
</dbReference>
<dbReference type="InterPro" id="IPR006140">
    <property type="entry name" value="D-isomer_DH_NAD-bd"/>
</dbReference>
<dbReference type="Gene3D" id="3.40.50.720">
    <property type="entry name" value="NAD(P)-binding Rossmann-like Domain"/>
    <property type="match status" value="2"/>
</dbReference>
<evidence type="ECO:0000313" key="7">
    <source>
        <dbReference type="Proteomes" id="UP000243723"/>
    </source>
</evidence>
<evidence type="ECO:0000256" key="3">
    <source>
        <dbReference type="ARBA" id="ARBA00023027"/>
    </source>
</evidence>
<sequence>MTTSTPDPKGEPSLAILDDWANIAPKHFSNMPNLRITSFPDTLSPTSPTELTQLITRLQPYTIISTMRERTPLPSALLSSLPNLRLILTTGVRNASIDLSHCKTHSISVAGTRGVRPAYYDADGHPIHTSASTSRPTTPPGTVARTATLPPGYSSTTQHTLSLLLALTSRVVEDDAALKSDPRAWQSGLSMPLGDKVVGIVGLGKLGAQFARVCVLALGMRVVAWSSSLNQGTADEVARELGLEEGSIAAVSKEELFRTADVVSVHYVLSERSRGLIGREELGVMKKDAVLVNTARGPIVDEEALLETMEKGGIRGVALDVFWSREPLEKDSRWRTTRWGTEGRSRVVLSPHMGYVNESTMEAWYAEQAADVERWIRGEEVGLRLA</sequence>
<organism evidence="6 7">
    <name type="scientific">Elsinoe australis</name>
    <dbReference type="NCBI Taxonomy" id="40998"/>
    <lineage>
        <taxon>Eukaryota</taxon>
        <taxon>Fungi</taxon>
        <taxon>Dikarya</taxon>
        <taxon>Ascomycota</taxon>
        <taxon>Pezizomycotina</taxon>
        <taxon>Dothideomycetes</taxon>
        <taxon>Dothideomycetidae</taxon>
        <taxon>Myriangiales</taxon>
        <taxon>Elsinoaceae</taxon>
        <taxon>Elsinoe</taxon>
    </lineage>
</organism>
<dbReference type="InterPro" id="IPR036291">
    <property type="entry name" value="NAD(P)-bd_dom_sf"/>
</dbReference>
<evidence type="ECO:0000256" key="4">
    <source>
        <dbReference type="SAM" id="MobiDB-lite"/>
    </source>
</evidence>
<accession>A0A2P7ZUA8</accession>
<dbReference type="AlphaFoldDB" id="A0A2P7ZUA8"/>
<evidence type="ECO:0000259" key="5">
    <source>
        <dbReference type="Pfam" id="PF02826"/>
    </source>
</evidence>
<dbReference type="GO" id="GO:0016491">
    <property type="term" value="F:oxidoreductase activity"/>
    <property type="evidence" value="ECO:0007669"/>
    <property type="project" value="UniProtKB-KW"/>
</dbReference>
<feature type="domain" description="D-isomer specific 2-hydroxyacid dehydrogenase NAD-binding" evidence="5">
    <location>
        <begin position="161"/>
        <end position="354"/>
    </location>
</feature>
<comment type="caution">
    <text evidence="6">The sequence shown here is derived from an EMBL/GenBank/DDBJ whole genome shotgun (WGS) entry which is preliminary data.</text>
</comment>
<dbReference type="PROSITE" id="PS00065">
    <property type="entry name" value="D_2_HYDROXYACID_DH_1"/>
    <property type="match status" value="1"/>
</dbReference>
<proteinExistence type="inferred from homology"/>
<dbReference type="Proteomes" id="UP000243723">
    <property type="component" value="Unassembled WGS sequence"/>
</dbReference>
<dbReference type="PANTHER" id="PTHR42789:SF1">
    <property type="entry name" value="D-ISOMER SPECIFIC 2-HYDROXYACID DEHYDROGENASE FAMILY PROTEIN (AFU_ORTHOLOGUE AFUA_6G10090)"/>
    <property type="match status" value="1"/>
</dbReference>
<evidence type="ECO:0000256" key="1">
    <source>
        <dbReference type="ARBA" id="ARBA00005854"/>
    </source>
</evidence>
<dbReference type="InterPro" id="IPR029753">
    <property type="entry name" value="D-isomer_DH_CS"/>
</dbReference>
<evidence type="ECO:0000313" key="6">
    <source>
        <dbReference type="EMBL" id="PSK51795.1"/>
    </source>
</evidence>
<feature type="region of interest" description="Disordered" evidence="4">
    <location>
        <begin position="123"/>
        <end position="154"/>
    </location>
</feature>
<comment type="similarity">
    <text evidence="1">Belongs to the D-isomer specific 2-hydroxyacid dehydrogenase family.</text>
</comment>
<dbReference type="STRING" id="40998.A0A2P7ZUA8"/>
<reference evidence="6 7" key="1">
    <citation type="submission" date="2017-05" db="EMBL/GenBank/DDBJ databases">
        <title>Draft genome sequence of Elsinoe australis.</title>
        <authorList>
            <person name="Cheng Q."/>
        </authorList>
    </citation>
    <scope>NUCLEOTIDE SEQUENCE [LARGE SCALE GENOMIC DNA]</scope>
    <source>
        <strain evidence="6 7">NL1</strain>
    </source>
</reference>
<dbReference type="InterPro" id="IPR050857">
    <property type="entry name" value="D-2-hydroxyacid_DH"/>
</dbReference>
<keyword evidence="3" id="KW-0520">NAD</keyword>
<dbReference type="GO" id="GO:0051287">
    <property type="term" value="F:NAD binding"/>
    <property type="evidence" value="ECO:0007669"/>
    <property type="project" value="InterPro"/>
</dbReference>
<dbReference type="EMBL" id="NHZQ01000121">
    <property type="protein sequence ID" value="PSK51795.1"/>
    <property type="molecule type" value="Genomic_DNA"/>
</dbReference>
<dbReference type="CDD" id="cd12169">
    <property type="entry name" value="PGDH_like_1"/>
    <property type="match status" value="1"/>
</dbReference>
<keyword evidence="2" id="KW-0560">Oxidoreductase</keyword>
<name>A0A2P7ZUA8_9PEZI</name>
<evidence type="ECO:0000256" key="2">
    <source>
        <dbReference type="ARBA" id="ARBA00023002"/>
    </source>
</evidence>